<dbReference type="InterPro" id="IPR050270">
    <property type="entry name" value="DegV_domain_contain"/>
</dbReference>
<dbReference type="NCBIfam" id="TIGR00762">
    <property type="entry name" value="DegV"/>
    <property type="match status" value="1"/>
</dbReference>
<dbReference type="EMBL" id="JBHSFW010000002">
    <property type="protein sequence ID" value="MFC4618541.1"/>
    <property type="molecule type" value="Genomic_DNA"/>
</dbReference>
<reference evidence="3" key="1">
    <citation type="journal article" date="2019" name="Int. J. Syst. Evol. Microbiol.">
        <title>The Global Catalogue of Microorganisms (GCM) 10K type strain sequencing project: providing services to taxonomists for standard genome sequencing and annotation.</title>
        <authorList>
            <consortium name="The Broad Institute Genomics Platform"/>
            <consortium name="The Broad Institute Genome Sequencing Center for Infectious Disease"/>
            <person name="Wu L."/>
            <person name="Ma J."/>
        </authorList>
    </citation>
    <scope>NUCLEOTIDE SEQUENCE [LARGE SCALE GENOMIC DNA]</scope>
    <source>
        <strain evidence="3">CGMCC 1.16306</strain>
    </source>
</reference>
<dbReference type="Pfam" id="PF02645">
    <property type="entry name" value="DegV"/>
    <property type="match status" value="1"/>
</dbReference>
<sequence>MEKIALAADSTSYLPKEVVEKYNIHIVPLNVVFGNETYKEDIELGSSEFYKKVRTSKALPTTSQPAIGDFISLYEKLVASGYEDVILVTLSSHISGTYQTATMAGQSVEGIRVHVFDSEIAALAEGFFVLEAAQMIEAGKSVQEILDRLKDIRERGVKAYFMVDDLNHLHRGGRLTGAQAFLGSLLKMKPILTFKEKKIVPIEKIRTKKRALNRLKEYLEEDAKTGVPIRASVITAEAQEDADALAAEIRQTYPNVEVDTGYLGAVIGTHTGEGTIGLTWYTK</sequence>
<dbReference type="PANTHER" id="PTHR33434">
    <property type="entry name" value="DEGV DOMAIN-CONTAINING PROTEIN DR_1986-RELATED"/>
    <property type="match status" value="1"/>
</dbReference>
<keyword evidence="1" id="KW-0446">Lipid-binding</keyword>
<evidence type="ECO:0000313" key="3">
    <source>
        <dbReference type="Proteomes" id="UP001596022"/>
    </source>
</evidence>
<dbReference type="SUPFAM" id="SSF82549">
    <property type="entry name" value="DAK1/DegV-like"/>
    <property type="match status" value="1"/>
</dbReference>
<comment type="caution">
    <text evidence="2">The sequence shown here is derived from an EMBL/GenBank/DDBJ whole genome shotgun (WGS) entry which is preliminary data.</text>
</comment>
<protein>
    <submittedName>
        <fullName evidence="2">DegV family protein</fullName>
    </submittedName>
</protein>
<dbReference type="InterPro" id="IPR043168">
    <property type="entry name" value="DegV_C"/>
</dbReference>
<accession>A0ABV9GNN6</accession>
<evidence type="ECO:0000313" key="2">
    <source>
        <dbReference type="EMBL" id="MFC4618541.1"/>
    </source>
</evidence>
<dbReference type="Proteomes" id="UP001596022">
    <property type="component" value="Unassembled WGS sequence"/>
</dbReference>
<dbReference type="RefSeq" id="WP_376845589.1">
    <property type="nucleotide sequence ID" value="NZ_JBHSFW010000002.1"/>
</dbReference>
<dbReference type="InterPro" id="IPR003797">
    <property type="entry name" value="DegV"/>
</dbReference>
<keyword evidence="3" id="KW-1185">Reference proteome</keyword>
<dbReference type="Gene3D" id="3.30.1180.10">
    <property type="match status" value="1"/>
</dbReference>
<dbReference type="PANTHER" id="PTHR33434:SF2">
    <property type="entry name" value="FATTY ACID-BINDING PROTEIN TM_1468"/>
    <property type="match status" value="1"/>
</dbReference>
<gene>
    <name evidence="2" type="ORF">ACFO4N_07305</name>
</gene>
<evidence type="ECO:0000256" key="1">
    <source>
        <dbReference type="ARBA" id="ARBA00023121"/>
    </source>
</evidence>
<dbReference type="PROSITE" id="PS51482">
    <property type="entry name" value="DEGV"/>
    <property type="match status" value="1"/>
</dbReference>
<organism evidence="2 3">
    <name type="scientific">Camelliibacillus cellulosilyticus</name>
    <dbReference type="NCBI Taxonomy" id="2174486"/>
    <lineage>
        <taxon>Bacteria</taxon>
        <taxon>Bacillati</taxon>
        <taxon>Bacillota</taxon>
        <taxon>Bacilli</taxon>
        <taxon>Bacillales</taxon>
        <taxon>Sporolactobacillaceae</taxon>
        <taxon>Camelliibacillus</taxon>
    </lineage>
</organism>
<dbReference type="Gene3D" id="3.40.50.10170">
    <property type="match status" value="1"/>
</dbReference>
<name>A0ABV9GNN6_9BACL</name>
<proteinExistence type="predicted"/>